<sequence length="176" mass="19687">MCEVFRPNQYVVALEDINLDALAEARITGLLIDRDKTLTAWRSREVAPAKRQWVEAAKERFRLCIVSNTIFRKGVGAVAEDLGISVVSGWGLGRKPLPGAIRAALREINVEPRDAAIIGDQLFTDILGGNLLGLYTILVEPVPGKEFPGTYLTRILERMVARRLRLAPENRPERQR</sequence>
<dbReference type="InterPro" id="IPR010021">
    <property type="entry name" value="PGPP1/Gep4"/>
</dbReference>
<dbReference type="Pfam" id="PF13242">
    <property type="entry name" value="Hydrolase_like"/>
    <property type="match status" value="1"/>
</dbReference>
<dbReference type="EMBL" id="BARU01023419">
    <property type="protein sequence ID" value="GAH52908.1"/>
    <property type="molecule type" value="Genomic_DNA"/>
</dbReference>
<dbReference type="InterPro" id="IPR036412">
    <property type="entry name" value="HAD-like_sf"/>
</dbReference>
<comment type="caution">
    <text evidence="1">The sequence shown here is derived from an EMBL/GenBank/DDBJ whole genome shotgun (WGS) entry which is preliminary data.</text>
</comment>
<reference evidence="1" key="1">
    <citation type="journal article" date="2014" name="Front. Microbiol.">
        <title>High frequency of phylogenetically diverse reductive dehalogenase-homologous genes in deep subseafloor sedimentary metagenomes.</title>
        <authorList>
            <person name="Kawai M."/>
            <person name="Futagami T."/>
            <person name="Toyoda A."/>
            <person name="Takaki Y."/>
            <person name="Nishi S."/>
            <person name="Hori S."/>
            <person name="Arai W."/>
            <person name="Tsubouchi T."/>
            <person name="Morono Y."/>
            <person name="Uchiyama I."/>
            <person name="Ito T."/>
            <person name="Fujiyama A."/>
            <person name="Inagaki F."/>
            <person name="Takami H."/>
        </authorList>
    </citation>
    <scope>NUCLEOTIDE SEQUENCE</scope>
    <source>
        <strain evidence="1">Expedition CK06-06</strain>
    </source>
</reference>
<gene>
    <name evidence="1" type="ORF">S03H2_38012</name>
</gene>
<name>X1I5R5_9ZZZZ</name>
<evidence type="ECO:0008006" key="2">
    <source>
        <dbReference type="Google" id="ProtNLM"/>
    </source>
</evidence>
<dbReference type="Gene3D" id="3.40.50.1000">
    <property type="entry name" value="HAD superfamily/HAD-like"/>
    <property type="match status" value="1"/>
</dbReference>
<dbReference type="NCBIfam" id="TIGR01668">
    <property type="entry name" value="YqeG_hyp_ppase"/>
    <property type="match status" value="1"/>
</dbReference>
<accession>X1I5R5</accession>
<dbReference type="NCBIfam" id="TIGR01662">
    <property type="entry name" value="HAD-SF-IIIA"/>
    <property type="match status" value="1"/>
</dbReference>
<evidence type="ECO:0000313" key="1">
    <source>
        <dbReference type="EMBL" id="GAH52908.1"/>
    </source>
</evidence>
<organism evidence="1">
    <name type="scientific">marine sediment metagenome</name>
    <dbReference type="NCBI Taxonomy" id="412755"/>
    <lineage>
        <taxon>unclassified sequences</taxon>
        <taxon>metagenomes</taxon>
        <taxon>ecological metagenomes</taxon>
    </lineage>
</organism>
<dbReference type="GO" id="GO:0008962">
    <property type="term" value="F:phosphatidylglycerophosphatase activity"/>
    <property type="evidence" value="ECO:0007669"/>
    <property type="project" value="InterPro"/>
</dbReference>
<dbReference type="AlphaFoldDB" id="X1I5R5"/>
<dbReference type="SUPFAM" id="SSF56784">
    <property type="entry name" value="HAD-like"/>
    <property type="match status" value="1"/>
</dbReference>
<dbReference type="InterPro" id="IPR023214">
    <property type="entry name" value="HAD_sf"/>
</dbReference>
<protein>
    <recommendedName>
        <fullName evidence="2">YqeG family HAD IIIA-type phosphatase</fullName>
    </recommendedName>
</protein>
<dbReference type="InterPro" id="IPR006549">
    <property type="entry name" value="HAD-SF_hydro_IIIA"/>
</dbReference>
<proteinExistence type="predicted"/>